<feature type="transmembrane region" description="Helical" evidence="1">
    <location>
        <begin position="6"/>
        <end position="21"/>
    </location>
</feature>
<reference evidence="2" key="1">
    <citation type="submission" date="2019-04" db="EMBL/GenBank/DDBJ databases">
        <title>An insight into the mialome of Ixodes scapularis.</title>
        <authorList>
            <person name="Ribeiro J.M."/>
            <person name="Mather T.N."/>
            <person name="Karim S."/>
        </authorList>
    </citation>
    <scope>NUCLEOTIDE SEQUENCE</scope>
</reference>
<protein>
    <submittedName>
        <fullName evidence="2">Uncharacterized protein</fullName>
    </submittedName>
</protein>
<dbReference type="AlphaFoldDB" id="A0A4D5RXE6"/>
<keyword evidence="1" id="KW-0812">Transmembrane</keyword>
<name>A0A4D5RXE6_IXOSC</name>
<accession>A0A4D5RXE6</accession>
<feature type="transmembrane region" description="Helical" evidence="1">
    <location>
        <begin position="33"/>
        <end position="51"/>
    </location>
</feature>
<keyword evidence="1" id="KW-1133">Transmembrane helix</keyword>
<proteinExistence type="predicted"/>
<keyword evidence="1" id="KW-0472">Membrane</keyword>
<evidence type="ECO:0000256" key="1">
    <source>
        <dbReference type="SAM" id="Phobius"/>
    </source>
</evidence>
<sequence length="70" mass="8242">MEGCPVWFSPFFLLFVVIFSLERKRQSMVSTVFAYIFYLFLHPPLHCFIYSDHSTVHLATGSPFLYECAR</sequence>
<evidence type="ECO:0000313" key="2">
    <source>
        <dbReference type="EMBL" id="MOY41484.1"/>
    </source>
</evidence>
<organism evidence="2">
    <name type="scientific">Ixodes scapularis</name>
    <name type="common">Black-legged tick</name>
    <name type="synonym">Deer tick</name>
    <dbReference type="NCBI Taxonomy" id="6945"/>
    <lineage>
        <taxon>Eukaryota</taxon>
        <taxon>Metazoa</taxon>
        <taxon>Ecdysozoa</taxon>
        <taxon>Arthropoda</taxon>
        <taxon>Chelicerata</taxon>
        <taxon>Arachnida</taxon>
        <taxon>Acari</taxon>
        <taxon>Parasitiformes</taxon>
        <taxon>Ixodida</taxon>
        <taxon>Ixodoidea</taxon>
        <taxon>Ixodidae</taxon>
        <taxon>Ixodinae</taxon>
        <taxon>Ixodes</taxon>
    </lineage>
</organism>
<dbReference type="EMBL" id="GHJT01007513">
    <property type="protein sequence ID" value="MOY41484.1"/>
    <property type="molecule type" value="Transcribed_RNA"/>
</dbReference>